<evidence type="ECO:0000259" key="16">
    <source>
        <dbReference type="PROSITE" id="PS51379"/>
    </source>
</evidence>
<dbReference type="PROSITE" id="PS00198">
    <property type="entry name" value="4FE4S_FER_1"/>
    <property type="match status" value="1"/>
</dbReference>
<evidence type="ECO:0000256" key="10">
    <source>
        <dbReference type="ARBA" id="ARBA00023002"/>
    </source>
</evidence>
<evidence type="ECO:0000313" key="18">
    <source>
        <dbReference type="Proteomes" id="UP001321748"/>
    </source>
</evidence>
<keyword evidence="7" id="KW-0816">Tricarboxylic acid cycle</keyword>
<dbReference type="InterPro" id="IPR009051">
    <property type="entry name" value="Helical_ferredxn"/>
</dbReference>
<dbReference type="InterPro" id="IPR004489">
    <property type="entry name" value="Succ_DH/fum_Rdtase_Fe-S"/>
</dbReference>
<evidence type="ECO:0000256" key="2">
    <source>
        <dbReference type="ARBA" id="ARBA00001966"/>
    </source>
</evidence>
<evidence type="ECO:0000256" key="5">
    <source>
        <dbReference type="ARBA" id="ARBA00012792"/>
    </source>
</evidence>
<evidence type="ECO:0000256" key="13">
    <source>
        <dbReference type="ARBA" id="ARBA00023291"/>
    </source>
</evidence>
<dbReference type="InterPro" id="IPR025192">
    <property type="entry name" value="Succ_DH/fum_Rdtase_N"/>
</dbReference>
<dbReference type="SUPFAM" id="SSF54292">
    <property type="entry name" value="2Fe-2S ferredoxin-like"/>
    <property type="match status" value="1"/>
</dbReference>
<proteinExistence type="inferred from homology"/>
<keyword evidence="6" id="KW-0004">4Fe-4S</keyword>
<feature type="domain" description="4Fe-4S ferredoxin-type" evidence="16">
    <location>
        <begin position="243"/>
        <end position="267"/>
    </location>
</feature>
<keyword evidence="10" id="KW-0560">Oxidoreductase</keyword>
<comment type="similarity">
    <text evidence="4">Belongs to the succinate dehydrogenase/fumarate reductase iron-sulfur protein family.</text>
</comment>
<evidence type="ECO:0000256" key="3">
    <source>
        <dbReference type="ARBA" id="ARBA00005163"/>
    </source>
</evidence>
<evidence type="ECO:0000313" key="17">
    <source>
        <dbReference type="EMBL" id="BDR54419.1"/>
    </source>
</evidence>
<dbReference type="RefSeq" id="WP_317643423.1">
    <property type="nucleotide sequence ID" value="NZ_AP026800.1"/>
</dbReference>
<feature type="region of interest" description="Disordered" evidence="15">
    <location>
        <begin position="1"/>
        <end position="46"/>
    </location>
</feature>
<reference evidence="17 18" key="1">
    <citation type="journal article" date="2023" name="Microbiol. Spectr.">
        <title>Symbiosis of Carpenter Bees with Uncharacterized Lactic Acid Bacteria Showing NAD Auxotrophy.</title>
        <authorList>
            <person name="Kawasaki S."/>
            <person name="Ozawa K."/>
            <person name="Mori T."/>
            <person name="Yamamoto A."/>
            <person name="Ito M."/>
            <person name="Ohkuma M."/>
            <person name="Sakamoto M."/>
            <person name="Matsutani M."/>
        </authorList>
    </citation>
    <scope>NUCLEOTIDE SEQUENCE [LARGE SCALE GENOMIC DNA]</scope>
    <source>
        <strain evidence="17 18">KimH</strain>
    </source>
</reference>
<accession>A0ABM8BBY5</accession>
<dbReference type="Gene3D" id="1.10.1060.10">
    <property type="entry name" value="Alpha-helical ferredoxin"/>
    <property type="match status" value="1"/>
</dbReference>
<dbReference type="InterPro" id="IPR012675">
    <property type="entry name" value="Beta-grasp_dom_sf"/>
</dbReference>
<dbReference type="InterPro" id="IPR017900">
    <property type="entry name" value="4Fe4S_Fe_S_CS"/>
</dbReference>
<gene>
    <name evidence="17" type="primary">sdhB_1</name>
    <name evidence="17" type="ORF">KIMH_05300</name>
</gene>
<dbReference type="EMBL" id="AP026800">
    <property type="protein sequence ID" value="BDR54419.1"/>
    <property type="molecule type" value="Genomic_DNA"/>
</dbReference>
<keyword evidence="13" id="KW-0003">3Fe-4S</keyword>
<dbReference type="InterPro" id="IPR036010">
    <property type="entry name" value="2Fe-2S_ferredoxin-like_sf"/>
</dbReference>
<dbReference type="NCBIfam" id="TIGR00384">
    <property type="entry name" value="dhsB"/>
    <property type="match status" value="1"/>
</dbReference>
<dbReference type="InterPro" id="IPR050573">
    <property type="entry name" value="SDH/FRD_Iron-Sulfur"/>
</dbReference>
<feature type="compositionally biased region" description="Polar residues" evidence="15">
    <location>
        <begin position="1"/>
        <end position="13"/>
    </location>
</feature>
<keyword evidence="8" id="KW-0001">2Fe-2S</keyword>
<dbReference type="CDD" id="cd00207">
    <property type="entry name" value="fer2"/>
    <property type="match status" value="1"/>
</dbReference>
<evidence type="ECO:0000256" key="7">
    <source>
        <dbReference type="ARBA" id="ARBA00022532"/>
    </source>
</evidence>
<keyword evidence="18" id="KW-1185">Reference proteome</keyword>
<keyword evidence="9" id="KW-0479">Metal-binding</keyword>
<feature type="region of interest" description="Disordered" evidence="15">
    <location>
        <begin position="146"/>
        <end position="177"/>
    </location>
</feature>
<dbReference type="PROSITE" id="PS51379">
    <property type="entry name" value="4FE4S_FER_2"/>
    <property type="match status" value="1"/>
</dbReference>
<dbReference type="SUPFAM" id="SSF46548">
    <property type="entry name" value="alpha-helical ferredoxin"/>
    <property type="match status" value="1"/>
</dbReference>
<dbReference type="Gene3D" id="3.10.20.30">
    <property type="match status" value="1"/>
</dbReference>
<evidence type="ECO:0000256" key="11">
    <source>
        <dbReference type="ARBA" id="ARBA00023004"/>
    </source>
</evidence>
<evidence type="ECO:0000256" key="6">
    <source>
        <dbReference type="ARBA" id="ARBA00022485"/>
    </source>
</evidence>
<name>A0ABM8BBY5_9BIFI</name>
<comment type="cofactor">
    <cofactor evidence="14">
        <name>[2Fe-2S] cluster</name>
        <dbReference type="ChEBI" id="CHEBI:190135"/>
    </cofactor>
</comment>
<dbReference type="Pfam" id="PF13183">
    <property type="entry name" value="Fer4_8"/>
    <property type="match status" value="1"/>
</dbReference>
<evidence type="ECO:0000256" key="4">
    <source>
        <dbReference type="ARBA" id="ARBA00009433"/>
    </source>
</evidence>
<keyword evidence="11" id="KW-0408">Iron</keyword>
<evidence type="ECO:0000256" key="14">
    <source>
        <dbReference type="ARBA" id="ARBA00034078"/>
    </source>
</evidence>
<keyword evidence="12" id="KW-0411">Iron-sulfur</keyword>
<protein>
    <recommendedName>
        <fullName evidence="5">succinate dehydrogenase</fullName>
        <ecNumber evidence="5">1.3.5.1</ecNumber>
    </recommendedName>
</protein>
<dbReference type="InterPro" id="IPR017896">
    <property type="entry name" value="4Fe4S_Fe-S-bd"/>
</dbReference>
<dbReference type="InterPro" id="IPR001041">
    <property type="entry name" value="2Fe-2S_ferredoxin-type"/>
</dbReference>
<evidence type="ECO:0000256" key="8">
    <source>
        <dbReference type="ARBA" id="ARBA00022714"/>
    </source>
</evidence>
<comment type="cofactor">
    <cofactor evidence="1">
        <name>[3Fe-4S] cluster</name>
        <dbReference type="ChEBI" id="CHEBI:21137"/>
    </cofactor>
</comment>
<dbReference type="Proteomes" id="UP001321748">
    <property type="component" value="Chromosome"/>
</dbReference>
<evidence type="ECO:0000256" key="1">
    <source>
        <dbReference type="ARBA" id="ARBA00001927"/>
    </source>
</evidence>
<evidence type="ECO:0000256" key="12">
    <source>
        <dbReference type="ARBA" id="ARBA00023014"/>
    </source>
</evidence>
<comment type="cofactor">
    <cofactor evidence="2">
        <name>[4Fe-4S] cluster</name>
        <dbReference type="ChEBI" id="CHEBI:49883"/>
    </cofactor>
</comment>
<dbReference type="PANTHER" id="PTHR11921">
    <property type="entry name" value="SUCCINATE DEHYDROGENASE IRON-SULFUR PROTEIN"/>
    <property type="match status" value="1"/>
</dbReference>
<dbReference type="EC" id="1.3.5.1" evidence="5"/>
<evidence type="ECO:0000256" key="9">
    <source>
        <dbReference type="ARBA" id="ARBA00022723"/>
    </source>
</evidence>
<dbReference type="Pfam" id="PF13085">
    <property type="entry name" value="Fer2_3"/>
    <property type="match status" value="1"/>
</dbReference>
<evidence type="ECO:0000256" key="15">
    <source>
        <dbReference type="SAM" id="MobiDB-lite"/>
    </source>
</evidence>
<comment type="pathway">
    <text evidence="3">Carbohydrate metabolism; tricarboxylic acid cycle.</text>
</comment>
<organism evidence="17 18">
    <name type="scientific">Bombiscardovia apis</name>
    <dbReference type="NCBI Taxonomy" id="2932182"/>
    <lineage>
        <taxon>Bacteria</taxon>
        <taxon>Bacillati</taxon>
        <taxon>Actinomycetota</taxon>
        <taxon>Actinomycetes</taxon>
        <taxon>Bifidobacteriales</taxon>
        <taxon>Bifidobacteriaceae</taxon>
        <taxon>Bombiscardovia</taxon>
    </lineage>
</organism>
<sequence length="338" mass="36352">MNSKQQQAANSGRLTIRIHRAKPLPASQQTQPERRSNPFAEAASSNNTALQASKLKRWVQEYTIDANEHDSLLDALLTIKRSQDPSLTFRYACAHGMCGSDGVLINGQPALLCKSKIGSYAKPALPHARSAGEGSFRRTVQATLISQSQPTEATGSMPAPYRPAPAPTEASQSPQPEGNWLGVIEVAPIPGFPILRDLIVDTDTMFRQIKQVEPYLQPSQSAQPAQSSDPADLSGEYLQTPAQLQAYEALSNCIACGVCEGACPIYAGGEAFIGPAALVAASRFVHDSRDAHTLNRLDAIDSAEGIRACQAVRACTRYCPRGIDIADTIWSLVQAARR</sequence>
<dbReference type="PANTHER" id="PTHR11921:SF29">
    <property type="entry name" value="SUCCINATE DEHYDROGENASE [UBIQUINONE] IRON-SULFUR SUBUNIT, MITOCHONDRIAL"/>
    <property type="match status" value="1"/>
</dbReference>